<evidence type="ECO:0000313" key="2">
    <source>
        <dbReference type="Proteomes" id="UP000034034"/>
    </source>
</evidence>
<dbReference type="EMBL" id="CP009922">
    <property type="protein sequence ID" value="AKG45496.1"/>
    <property type="molecule type" value="Genomic_DNA"/>
</dbReference>
<dbReference type="AlphaFoldDB" id="A0A0F7CPZ0"/>
<proteinExistence type="predicted"/>
<sequence>MQQFRRAIESRIDAGADVFVFQLVQCGQALSRIVVRSDVCERLHRPRP</sequence>
<reference evidence="1" key="1">
    <citation type="submission" date="2019-08" db="EMBL/GenBank/DDBJ databases">
        <title>Complete genome sequence of a mangrove-derived Streptomyces xiamenensis.</title>
        <authorList>
            <person name="Xu J."/>
        </authorList>
    </citation>
    <scope>NUCLEOTIDE SEQUENCE</scope>
    <source>
        <strain evidence="1">318</strain>
    </source>
</reference>
<name>A0A0F7CPZ0_9ACTN</name>
<keyword evidence="2" id="KW-1185">Reference proteome</keyword>
<gene>
    <name evidence="1" type="ORF">SXIM_41120</name>
</gene>
<dbReference type="KEGG" id="sxi:SXIM_41120"/>
<dbReference type="HOGENOM" id="CLU_3158556_0_0_11"/>
<protein>
    <submittedName>
        <fullName evidence="1">Uncharacterized protein</fullName>
    </submittedName>
</protein>
<evidence type="ECO:0000313" key="1">
    <source>
        <dbReference type="EMBL" id="AKG45496.1"/>
    </source>
</evidence>
<dbReference type="Proteomes" id="UP000034034">
    <property type="component" value="Chromosome"/>
</dbReference>
<dbReference type="PATRIC" id="fig|408015.6.peg.4166"/>
<organism evidence="1 2">
    <name type="scientific">Streptomyces xiamenensis</name>
    <dbReference type="NCBI Taxonomy" id="408015"/>
    <lineage>
        <taxon>Bacteria</taxon>
        <taxon>Bacillati</taxon>
        <taxon>Actinomycetota</taxon>
        <taxon>Actinomycetes</taxon>
        <taxon>Kitasatosporales</taxon>
        <taxon>Streptomycetaceae</taxon>
        <taxon>Streptomyces</taxon>
    </lineage>
</organism>
<accession>A0A0F7CPZ0</accession>